<evidence type="ECO:0000313" key="3">
    <source>
        <dbReference type="Proteomes" id="UP000030403"/>
    </source>
</evidence>
<organism evidence="2 3">
    <name type="scientific">Pontibacillus marinus BH030004 = DSM 16465</name>
    <dbReference type="NCBI Taxonomy" id="1385511"/>
    <lineage>
        <taxon>Bacteria</taxon>
        <taxon>Bacillati</taxon>
        <taxon>Bacillota</taxon>
        <taxon>Bacilli</taxon>
        <taxon>Bacillales</taxon>
        <taxon>Bacillaceae</taxon>
        <taxon>Pontibacillus</taxon>
    </lineage>
</organism>
<dbReference type="AlphaFoldDB" id="A0A0A5HSF5"/>
<proteinExistence type="predicted"/>
<dbReference type="InterPro" id="IPR003848">
    <property type="entry name" value="DUF218"/>
</dbReference>
<dbReference type="PANTHER" id="PTHR30336">
    <property type="entry name" value="INNER MEMBRANE PROTEIN, PROBABLE PERMEASE"/>
    <property type="match status" value="1"/>
</dbReference>
<protein>
    <submittedName>
        <fullName evidence="2">Multidrug MFS transporter</fullName>
    </submittedName>
</protein>
<feature type="domain" description="DUF218" evidence="1">
    <location>
        <begin position="36"/>
        <end position="181"/>
    </location>
</feature>
<dbReference type="STRING" id="1385511.GCA_000425225_01778"/>
<dbReference type="eggNOG" id="COG1434">
    <property type="taxonomic scope" value="Bacteria"/>
</dbReference>
<evidence type="ECO:0000313" key="2">
    <source>
        <dbReference type="EMBL" id="KGX86532.1"/>
    </source>
</evidence>
<dbReference type="InterPro" id="IPR051599">
    <property type="entry name" value="Cell_Envelope_Assoc"/>
</dbReference>
<evidence type="ECO:0000259" key="1">
    <source>
        <dbReference type="Pfam" id="PF02698"/>
    </source>
</evidence>
<dbReference type="OrthoDB" id="9782395at2"/>
<comment type="caution">
    <text evidence="2">The sequence shown here is derived from an EMBL/GenBank/DDBJ whole genome shotgun (WGS) entry which is preliminary data.</text>
</comment>
<dbReference type="CDD" id="cd06259">
    <property type="entry name" value="YdcF-like"/>
    <property type="match status" value="1"/>
</dbReference>
<name>A0A0A5HSF5_9BACI</name>
<reference evidence="2 3" key="1">
    <citation type="submission" date="2013-08" db="EMBL/GenBank/DDBJ databases">
        <authorList>
            <person name="Huang J."/>
            <person name="Wang G."/>
        </authorList>
    </citation>
    <scope>NUCLEOTIDE SEQUENCE [LARGE SCALE GENOMIC DNA]</scope>
    <source>
        <strain evidence="2 3">BH030004</strain>
    </source>
</reference>
<keyword evidence="3" id="KW-1185">Reference proteome</keyword>
<sequence length="207" mass="23414">MKKLLQLLLLLVLVYVGYAGYSIWTFTGNDYHEKTDAAIVLGAAAYYDKPSPVFQERINHALKLYENNKVDHLIFTGGKGDGAQYAESEVAKMYAVRNGVSKKDISIETASEITEQNLDEAKKLGKKKGFETYRLVSDPLHMKRAMAMAKDRNMDVHAAPTQTSAYKSLETRVPFFLREWIFYVGYEASVIAEQFLRIANLEDAVEL</sequence>
<dbReference type="InterPro" id="IPR014729">
    <property type="entry name" value="Rossmann-like_a/b/a_fold"/>
</dbReference>
<dbReference type="RefSeq" id="WP_051255025.1">
    <property type="nucleotide sequence ID" value="NZ_AULJ01000018.1"/>
</dbReference>
<accession>A0A0A5HSF5</accession>
<dbReference type="Pfam" id="PF02698">
    <property type="entry name" value="DUF218"/>
    <property type="match status" value="1"/>
</dbReference>
<dbReference type="Gene3D" id="3.40.50.620">
    <property type="entry name" value="HUPs"/>
    <property type="match status" value="1"/>
</dbReference>
<dbReference type="Proteomes" id="UP000030403">
    <property type="component" value="Unassembled WGS sequence"/>
</dbReference>
<dbReference type="EMBL" id="AVPF01000030">
    <property type="protein sequence ID" value="KGX86532.1"/>
    <property type="molecule type" value="Genomic_DNA"/>
</dbReference>
<dbReference type="GO" id="GO:0005886">
    <property type="term" value="C:plasma membrane"/>
    <property type="evidence" value="ECO:0007669"/>
    <property type="project" value="TreeGrafter"/>
</dbReference>
<dbReference type="PANTHER" id="PTHR30336:SF20">
    <property type="entry name" value="DUF218 DOMAIN-CONTAINING PROTEIN"/>
    <property type="match status" value="1"/>
</dbReference>
<gene>
    <name evidence="2" type="ORF">N783_11985</name>
</gene>